<name>A0AA39LC63_SARSR</name>
<feature type="region of interest" description="Disordered" evidence="1">
    <location>
        <begin position="551"/>
        <end position="601"/>
    </location>
</feature>
<dbReference type="InterPro" id="IPR008928">
    <property type="entry name" value="6-hairpin_glycosidase_sf"/>
</dbReference>
<evidence type="ECO:0000256" key="2">
    <source>
        <dbReference type="SAM" id="SignalP"/>
    </source>
</evidence>
<evidence type="ECO:0000313" key="3">
    <source>
        <dbReference type="EMBL" id="KAK0391878.1"/>
    </source>
</evidence>
<dbReference type="PANTHER" id="PTHR47791:SF2">
    <property type="entry name" value="ENDO MANNANASE, GH76 FAMILY (EUROFUNG)"/>
    <property type="match status" value="1"/>
</dbReference>
<dbReference type="InterPro" id="IPR053169">
    <property type="entry name" value="MUG_Protein"/>
</dbReference>
<keyword evidence="2" id="KW-0732">Signal</keyword>
<dbReference type="Gene3D" id="1.50.10.20">
    <property type="match status" value="1"/>
</dbReference>
<feature type="signal peptide" evidence="2">
    <location>
        <begin position="1"/>
        <end position="19"/>
    </location>
</feature>
<dbReference type="Pfam" id="PF03663">
    <property type="entry name" value="Glyco_hydro_76"/>
    <property type="match status" value="1"/>
</dbReference>
<keyword evidence="4" id="KW-1185">Reference proteome</keyword>
<dbReference type="InterPro" id="IPR005198">
    <property type="entry name" value="Glyco_hydro_76"/>
</dbReference>
<comment type="caution">
    <text evidence="3">The sequence shown here is derived from an EMBL/GenBank/DDBJ whole genome shotgun (WGS) entry which is preliminary data.</text>
</comment>
<reference evidence="3" key="1">
    <citation type="submission" date="2022-10" db="EMBL/GenBank/DDBJ databases">
        <title>Determination and structural analysis of whole genome sequence of Sarocladium strictum F4-1.</title>
        <authorList>
            <person name="Hu L."/>
            <person name="Jiang Y."/>
        </authorList>
    </citation>
    <scope>NUCLEOTIDE SEQUENCE</scope>
    <source>
        <strain evidence="3">F4-1</strain>
    </source>
</reference>
<proteinExistence type="predicted"/>
<feature type="compositionally biased region" description="Basic and acidic residues" evidence="1">
    <location>
        <begin position="585"/>
        <end position="598"/>
    </location>
</feature>
<dbReference type="Proteomes" id="UP001175261">
    <property type="component" value="Unassembled WGS sequence"/>
</dbReference>
<dbReference type="GO" id="GO:0005975">
    <property type="term" value="P:carbohydrate metabolic process"/>
    <property type="evidence" value="ECO:0007669"/>
    <property type="project" value="InterPro"/>
</dbReference>
<dbReference type="AlphaFoldDB" id="A0AA39LC63"/>
<gene>
    <name evidence="3" type="ORF">NLU13_1376</name>
</gene>
<dbReference type="EMBL" id="JAPDFR010000001">
    <property type="protein sequence ID" value="KAK0391878.1"/>
    <property type="molecule type" value="Genomic_DNA"/>
</dbReference>
<dbReference type="PANTHER" id="PTHR47791">
    <property type="entry name" value="MEIOTICALLY UP-REGULATED GENE 191 PROTEIN"/>
    <property type="match status" value="1"/>
</dbReference>
<evidence type="ECO:0008006" key="5">
    <source>
        <dbReference type="Google" id="ProtNLM"/>
    </source>
</evidence>
<organism evidence="3 4">
    <name type="scientific">Sarocladium strictum</name>
    <name type="common">Black bundle disease fungus</name>
    <name type="synonym">Acremonium strictum</name>
    <dbReference type="NCBI Taxonomy" id="5046"/>
    <lineage>
        <taxon>Eukaryota</taxon>
        <taxon>Fungi</taxon>
        <taxon>Dikarya</taxon>
        <taxon>Ascomycota</taxon>
        <taxon>Pezizomycotina</taxon>
        <taxon>Sordariomycetes</taxon>
        <taxon>Hypocreomycetidae</taxon>
        <taxon>Hypocreales</taxon>
        <taxon>Sarocladiaceae</taxon>
        <taxon>Sarocladium</taxon>
    </lineage>
</organism>
<accession>A0AA39LC63</accession>
<evidence type="ECO:0000256" key="1">
    <source>
        <dbReference type="SAM" id="MobiDB-lite"/>
    </source>
</evidence>
<dbReference type="SUPFAM" id="SSF48208">
    <property type="entry name" value="Six-hairpin glycosidases"/>
    <property type="match status" value="1"/>
</dbReference>
<protein>
    <recommendedName>
        <fullName evidence="5">Glycosyl hydrolase</fullName>
    </recommendedName>
</protein>
<feature type="chain" id="PRO_5041247395" description="Glycosyl hydrolase" evidence="2">
    <location>
        <begin position="20"/>
        <end position="622"/>
    </location>
</feature>
<sequence length="622" mass="70112">MLAMLLILLLASINGLTSGHLLPDFGRDSTSQEREYCPVFYTEPPRNCRPLPRSFIESRKEKFEPPLAGPEVLEDAYEAFEVLQEEFFDADFGTWPSAIDWTGAVIETVVSGMLTTLTKSLRDFDSDGGPGWKEKENLLSSYFAEVVNSYYGQDILSLRGEAFDDMLWVVLGWIEAVKFVREHASRHYLRDDALHRPESRLHRALQSKEWHGNKWVPFFAHRARMFWNLASRGWDTSLCNGGMVWDRRLSPYKNAITNELWISASISMYQYYPGDNITSPWTIDDKYRKKDPAHLAAAIEGYRWIMGVNMMNQQGLFVDGYHISRRRGNTQCDLRDEMVYTYNQGVLLTGHRGLWTITGSASYLEDGHNLIQSVIKATGWSLDEHGPVDASQVDANGGMPPWHGIGRYGILEERCDASGTCSQDGQAFKGIFFHHMTAFCAPLDPITVAPGVTLDVEGFERVKTAHLEACNHYLGWVRHNAIAAMSTRDSQGVFGMWWGAGMFGETLVSEANDGINHAASNTTDYRNQGTPRDDIWGQDFIFFPGDRDRTASGGASVSMGKEQVAFQPRHRASRPHSQLADDSTDPWRDPNERGRGRSVETQMGGLAVLRAYWELSQKDDSA</sequence>
<evidence type="ECO:0000313" key="4">
    <source>
        <dbReference type="Proteomes" id="UP001175261"/>
    </source>
</evidence>